<sequence length="271" mass="31268">TPINVQIVRIFESAISRFPSDSLGIIVYNSEKMGEKTVTPKAKRWAFTSKKNIEICDKNQFVKIIKDFYDSDKDDHIELIDYKANHFDIINLIGENVTIDPSEKEYIDRKVDEIEPLDFYKVVFVTVPIKMSIERQQKRACLGELVEREYLEMLNAYYLKDIDLVYPENLKFENIVNLCGGDDCAQCLDIKMNSSSNTSPSPVIVLEPDNIEEEGTLLYCRSKLIEPIESNRFYVYDAIDSISHPDKKYMLSLLTIREDGTKFTINISVDS</sequence>
<evidence type="ECO:0000313" key="2">
    <source>
        <dbReference type="Proteomes" id="UP000789920"/>
    </source>
</evidence>
<reference evidence="1" key="1">
    <citation type="submission" date="2021-06" db="EMBL/GenBank/DDBJ databases">
        <authorList>
            <person name="Kallberg Y."/>
            <person name="Tangrot J."/>
            <person name="Rosling A."/>
        </authorList>
    </citation>
    <scope>NUCLEOTIDE SEQUENCE</scope>
    <source>
        <strain evidence="1">MA461A</strain>
    </source>
</reference>
<proteinExistence type="predicted"/>
<organism evidence="1 2">
    <name type="scientific">Racocetra persica</name>
    <dbReference type="NCBI Taxonomy" id="160502"/>
    <lineage>
        <taxon>Eukaryota</taxon>
        <taxon>Fungi</taxon>
        <taxon>Fungi incertae sedis</taxon>
        <taxon>Mucoromycota</taxon>
        <taxon>Glomeromycotina</taxon>
        <taxon>Glomeromycetes</taxon>
        <taxon>Diversisporales</taxon>
        <taxon>Gigasporaceae</taxon>
        <taxon>Racocetra</taxon>
    </lineage>
</organism>
<feature type="non-terminal residue" evidence="1">
    <location>
        <position position="1"/>
    </location>
</feature>
<keyword evidence="2" id="KW-1185">Reference proteome</keyword>
<feature type="non-terminal residue" evidence="1">
    <location>
        <position position="271"/>
    </location>
</feature>
<dbReference type="Proteomes" id="UP000789920">
    <property type="component" value="Unassembled WGS sequence"/>
</dbReference>
<accession>A0ACA9N022</accession>
<name>A0ACA9N022_9GLOM</name>
<evidence type="ECO:0000313" key="1">
    <source>
        <dbReference type="EMBL" id="CAG8625424.1"/>
    </source>
</evidence>
<comment type="caution">
    <text evidence="1">The sequence shown here is derived from an EMBL/GenBank/DDBJ whole genome shotgun (WGS) entry which is preliminary data.</text>
</comment>
<gene>
    <name evidence="1" type="ORF">RPERSI_LOCUS6887</name>
</gene>
<dbReference type="EMBL" id="CAJVQC010011240">
    <property type="protein sequence ID" value="CAG8625424.1"/>
    <property type="molecule type" value="Genomic_DNA"/>
</dbReference>
<protein>
    <submittedName>
        <fullName evidence="1">16967_t:CDS:1</fullName>
    </submittedName>
</protein>